<proteinExistence type="predicted"/>
<keyword evidence="2" id="KW-1185">Reference proteome</keyword>
<dbReference type="Proteomes" id="UP001177021">
    <property type="component" value="Unassembled WGS sequence"/>
</dbReference>
<evidence type="ECO:0000313" key="2">
    <source>
        <dbReference type="Proteomes" id="UP001177021"/>
    </source>
</evidence>
<protein>
    <submittedName>
        <fullName evidence="1">Uncharacterized protein</fullName>
    </submittedName>
</protein>
<comment type="caution">
    <text evidence="1">The sequence shown here is derived from an EMBL/GenBank/DDBJ whole genome shotgun (WGS) entry which is preliminary data.</text>
</comment>
<sequence length="332" mass="37717">MIWASTLQIRKHGYFGDFSFIILLFVGILPLYAINTDAVSLFADSSFLFLAMLNVYLDLMYIHRLCIENNTTNVYGILEPTFLNIVGDAGKKSDQRISQSKCKKYIQHKLQNEKKECQLLPFNHGGHWQLIVLCPKINTVVVICSLHWKLNPIMEKIVSSVFTVDQMANGNRKNNTVWLYPQARKQYNSNDCGYYVMKNMLDIVTAKITDSWMEGDELVISFSLSLGSRSGDGIGILARMCILTVLDCLFWTILGWFYEGIGIRIGIFVMELVFYEGLVMEFYDAVAEKHSLTAHELFDGNDLATFLSNLHQDVGNLKAIVVWLLVASATDF</sequence>
<reference evidence="1" key="1">
    <citation type="submission" date="2023-10" db="EMBL/GenBank/DDBJ databases">
        <authorList>
            <person name="Rodriguez Cubillos JULIANA M."/>
            <person name="De Vega J."/>
        </authorList>
    </citation>
    <scope>NUCLEOTIDE SEQUENCE</scope>
</reference>
<accession>A0ACB0IQ54</accession>
<dbReference type="EMBL" id="CASHSV030000002">
    <property type="protein sequence ID" value="CAJ2634536.1"/>
    <property type="molecule type" value="Genomic_DNA"/>
</dbReference>
<evidence type="ECO:0000313" key="1">
    <source>
        <dbReference type="EMBL" id="CAJ2634536.1"/>
    </source>
</evidence>
<organism evidence="1 2">
    <name type="scientific">Trifolium pratense</name>
    <name type="common">Red clover</name>
    <dbReference type="NCBI Taxonomy" id="57577"/>
    <lineage>
        <taxon>Eukaryota</taxon>
        <taxon>Viridiplantae</taxon>
        <taxon>Streptophyta</taxon>
        <taxon>Embryophyta</taxon>
        <taxon>Tracheophyta</taxon>
        <taxon>Spermatophyta</taxon>
        <taxon>Magnoliopsida</taxon>
        <taxon>eudicotyledons</taxon>
        <taxon>Gunneridae</taxon>
        <taxon>Pentapetalae</taxon>
        <taxon>rosids</taxon>
        <taxon>fabids</taxon>
        <taxon>Fabales</taxon>
        <taxon>Fabaceae</taxon>
        <taxon>Papilionoideae</taxon>
        <taxon>50 kb inversion clade</taxon>
        <taxon>NPAAA clade</taxon>
        <taxon>Hologalegina</taxon>
        <taxon>IRL clade</taxon>
        <taxon>Trifolieae</taxon>
        <taxon>Trifolium</taxon>
    </lineage>
</organism>
<gene>
    <name evidence="1" type="ORF">MILVUS5_LOCUS5413</name>
</gene>
<name>A0ACB0IQ54_TRIPR</name>